<name>A0AAN0SR77_BACCE</name>
<dbReference type="AlphaFoldDB" id="A0AAN0SR77"/>
<evidence type="ECO:0000313" key="2">
    <source>
        <dbReference type="Proteomes" id="UP000031861"/>
    </source>
</evidence>
<protein>
    <submittedName>
        <fullName evidence="1">Uncharacterized protein</fullName>
    </submittedName>
</protein>
<sequence length="47" mass="5216">MKKTTCIELTSKELLNINGGKTIATNATYYPNKWAKSAGKWIASKIK</sequence>
<dbReference type="RefSeq" id="WP_001995796.1">
    <property type="nucleotide sequence ID" value="NZ_CP009639.1"/>
</dbReference>
<organism evidence="1 2">
    <name type="scientific">Bacillus cereus 03BB108</name>
    <dbReference type="NCBI Taxonomy" id="451709"/>
    <lineage>
        <taxon>Bacteria</taxon>
        <taxon>Bacillati</taxon>
        <taxon>Bacillota</taxon>
        <taxon>Bacilli</taxon>
        <taxon>Bacillales</taxon>
        <taxon>Bacillaceae</taxon>
        <taxon>Bacillus</taxon>
        <taxon>Bacillus cereus group</taxon>
    </lineage>
</organism>
<geneLocation type="plasmid" evidence="1 2">
    <name>pBFI_1</name>
</geneLocation>
<keyword evidence="1" id="KW-0614">Plasmid</keyword>
<reference evidence="1 2" key="1">
    <citation type="journal article" date="2015" name="Genome Announc.">
        <title>Complete genome sequences for 35 biothreat assay-relevant bacillus species.</title>
        <authorList>
            <person name="Johnson S.L."/>
            <person name="Daligault H.E."/>
            <person name="Davenport K.W."/>
            <person name="Jaissle J."/>
            <person name="Frey K.G."/>
            <person name="Ladner J.T."/>
            <person name="Broomall S.M."/>
            <person name="Bishop-Lilly K.A."/>
            <person name="Bruce D.C."/>
            <person name="Gibbons H.S."/>
            <person name="Coyne S.R."/>
            <person name="Lo C.C."/>
            <person name="Meincke L."/>
            <person name="Munk A.C."/>
            <person name="Koroleva G.I."/>
            <person name="Rosenzweig C.N."/>
            <person name="Palacios G.F."/>
            <person name="Redden C.L."/>
            <person name="Minogue T.D."/>
            <person name="Chain P.S."/>
        </authorList>
    </citation>
    <scope>NUCLEOTIDE SEQUENCE [LARGE SCALE GENOMIC DNA]</scope>
    <source>
        <strain evidence="1 2">03BB108</strain>
    </source>
</reference>
<accession>A0AAN0SR77</accession>
<proteinExistence type="predicted"/>
<dbReference type="EMBL" id="CP009639">
    <property type="protein sequence ID" value="AJI08920.1"/>
    <property type="molecule type" value="Genomic_DNA"/>
</dbReference>
<dbReference type="Proteomes" id="UP000031861">
    <property type="component" value="Plasmid pBFI_1"/>
</dbReference>
<gene>
    <name evidence="1" type="ORF">AK40_5798</name>
</gene>
<evidence type="ECO:0000313" key="1">
    <source>
        <dbReference type="EMBL" id="AJI08920.1"/>
    </source>
</evidence>